<dbReference type="GO" id="GO:0009279">
    <property type="term" value="C:cell outer membrane"/>
    <property type="evidence" value="ECO:0007669"/>
    <property type="project" value="UniProtKB-SubCell"/>
</dbReference>
<dbReference type="InterPro" id="IPR036942">
    <property type="entry name" value="Beta-barrel_TonB_sf"/>
</dbReference>
<dbReference type="GO" id="GO:0044718">
    <property type="term" value="P:siderophore transmembrane transport"/>
    <property type="evidence" value="ECO:0007669"/>
    <property type="project" value="TreeGrafter"/>
</dbReference>
<feature type="domain" description="TonB-dependent receptor-like beta-barrel" evidence="13">
    <location>
        <begin position="481"/>
        <end position="1012"/>
    </location>
</feature>
<dbReference type="NCBIfam" id="TIGR04057">
    <property type="entry name" value="SusC_RagA_signa"/>
    <property type="match status" value="1"/>
</dbReference>
<evidence type="ECO:0000256" key="1">
    <source>
        <dbReference type="ARBA" id="ARBA00004571"/>
    </source>
</evidence>
<feature type="compositionally biased region" description="Basic and acidic residues" evidence="12">
    <location>
        <begin position="561"/>
        <end position="570"/>
    </location>
</feature>
<evidence type="ECO:0000256" key="4">
    <source>
        <dbReference type="ARBA" id="ARBA00022692"/>
    </source>
</evidence>
<keyword evidence="5" id="KW-0732">Signal</keyword>
<dbReference type="InterPro" id="IPR000531">
    <property type="entry name" value="Beta-barrel_TonB"/>
</dbReference>
<dbReference type="SUPFAM" id="SSF56935">
    <property type="entry name" value="Porins"/>
    <property type="match status" value="1"/>
</dbReference>
<comment type="subcellular location">
    <subcellularLocation>
        <location evidence="1 10">Cell outer membrane</location>
        <topology evidence="1 10">Multi-pass membrane protein</topology>
    </subcellularLocation>
</comment>
<dbReference type="Gene3D" id="2.170.130.10">
    <property type="entry name" value="TonB-dependent receptor, plug domain"/>
    <property type="match status" value="1"/>
</dbReference>
<evidence type="ECO:0000256" key="2">
    <source>
        <dbReference type="ARBA" id="ARBA00022448"/>
    </source>
</evidence>
<dbReference type="STRING" id="1477437.SAMN05444682_10475"/>
<keyword evidence="7 10" id="KW-0472">Membrane</keyword>
<dbReference type="PANTHER" id="PTHR30069:SF29">
    <property type="entry name" value="HEMOGLOBIN AND HEMOGLOBIN-HAPTOGLOBIN-BINDING PROTEIN 1-RELATED"/>
    <property type="match status" value="1"/>
</dbReference>
<dbReference type="InterPro" id="IPR018247">
    <property type="entry name" value="EF_Hand_1_Ca_BS"/>
</dbReference>
<evidence type="ECO:0000259" key="14">
    <source>
        <dbReference type="Pfam" id="PF07715"/>
    </source>
</evidence>
<evidence type="ECO:0000313" key="16">
    <source>
        <dbReference type="Proteomes" id="UP000198670"/>
    </source>
</evidence>
<keyword evidence="8" id="KW-0675">Receptor</keyword>
<evidence type="ECO:0000256" key="6">
    <source>
        <dbReference type="ARBA" id="ARBA00023077"/>
    </source>
</evidence>
<dbReference type="InterPro" id="IPR008969">
    <property type="entry name" value="CarboxyPept-like_regulatory"/>
</dbReference>
<keyword evidence="3 10" id="KW-1134">Transmembrane beta strand</keyword>
<dbReference type="PROSITE" id="PS52016">
    <property type="entry name" value="TONB_DEPENDENT_REC_3"/>
    <property type="match status" value="1"/>
</dbReference>
<feature type="domain" description="TonB-dependent receptor plug" evidence="14">
    <location>
        <begin position="139"/>
        <end position="247"/>
    </location>
</feature>
<keyword evidence="4 10" id="KW-0812">Transmembrane</keyword>
<accession>A0A1I3IFY1</accession>
<dbReference type="Pfam" id="PF00593">
    <property type="entry name" value="TonB_dep_Rec_b-barrel"/>
    <property type="match status" value="1"/>
</dbReference>
<evidence type="ECO:0000256" key="12">
    <source>
        <dbReference type="SAM" id="MobiDB-lite"/>
    </source>
</evidence>
<keyword evidence="6 11" id="KW-0798">TonB box</keyword>
<dbReference type="Pfam" id="PF07715">
    <property type="entry name" value="Plug"/>
    <property type="match status" value="1"/>
</dbReference>
<dbReference type="PROSITE" id="PS00018">
    <property type="entry name" value="EF_HAND_1"/>
    <property type="match status" value="1"/>
</dbReference>
<organism evidence="15 16">
    <name type="scientific">Parapedobacter indicus</name>
    <dbReference type="NCBI Taxonomy" id="1477437"/>
    <lineage>
        <taxon>Bacteria</taxon>
        <taxon>Pseudomonadati</taxon>
        <taxon>Bacteroidota</taxon>
        <taxon>Sphingobacteriia</taxon>
        <taxon>Sphingobacteriales</taxon>
        <taxon>Sphingobacteriaceae</taxon>
        <taxon>Parapedobacter</taxon>
    </lineage>
</organism>
<dbReference type="InterPro" id="IPR037066">
    <property type="entry name" value="Plug_dom_sf"/>
</dbReference>
<reference evidence="15 16" key="1">
    <citation type="submission" date="2016-10" db="EMBL/GenBank/DDBJ databases">
        <authorList>
            <person name="de Groot N.N."/>
        </authorList>
    </citation>
    <scope>NUCLEOTIDE SEQUENCE [LARGE SCALE GENOMIC DNA]</scope>
    <source>
        <strain evidence="15 16">RK1</strain>
    </source>
</reference>
<dbReference type="InterPro" id="IPR023996">
    <property type="entry name" value="TonB-dep_OMP_SusC/RagA"/>
</dbReference>
<evidence type="ECO:0000259" key="13">
    <source>
        <dbReference type="Pfam" id="PF00593"/>
    </source>
</evidence>
<dbReference type="EMBL" id="FOQO01000004">
    <property type="protein sequence ID" value="SFI46831.1"/>
    <property type="molecule type" value="Genomic_DNA"/>
</dbReference>
<protein>
    <submittedName>
        <fullName evidence="15">TonB-linked outer membrane protein, SusC/RagA family</fullName>
    </submittedName>
</protein>
<dbReference type="PANTHER" id="PTHR30069">
    <property type="entry name" value="TONB-DEPENDENT OUTER MEMBRANE RECEPTOR"/>
    <property type="match status" value="1"/>
</dbReference>
<dbReference type="InterPro" id="IPR023997">
    <property type="entry name" value="TonB-dep_OMP_SusC/RagA_CS"/>
</dbReference>
<dbReference type="NCBIfam" id="TIGR04056">
    <property type="entry name" value="OMP_RagA_SusC"/>
    <property type="match status" value="1"/>
</dbReference>
<dbReference type="AlphaFoldDB" id="A0A1I3IFY1"/>
<comment type="similarity">
    <text evidence="10 11">Belongs to the TonB-dependent receptor family.</text>
</comment>
<keyword evidence="2 10" id="KW-0813">Transport</keyword>
<proteinExistence type="inferred from homology"/>
<dbReference type="GO" id="GO:0015344">
    <property type="term" value="F:siderophore uptake transmembrane transporter activity"/>
    <property type="evidence" value="ECO:0007669"/>
    <property type="project" value="TreeGrafter"/>
</dbReference>
<dbReference type="RefSeq" id="WP_090626349.1">
    <property type="nucleotide sequence ID" value="NZ_FOQO01000004.1"/>
</dbReference>
<dbReference type="InterPro" id="IPR039426">
    <property type="entry name" value="TonB-dep_rcpt-like"/>
</dbReference>
<evidence type="ECO:0000256" key="9">
    <source>
        <dbReference type="ARBA" id="ARBA00023237"/>
    </source>
</evidence>
<gene>
    <name evidence="15" type="ORF">SAMN05444682_10475</name>
</gene>
<sequence length="1058" mass="116132">MKTKRPKTISSGTCSSGTFWNTGWWTWMLIVILCTAAIDGYGHVATIDREISGKVTNQQGESLSGVNVMVKGTTMGTSTSNDGSYNIVVPNDQAILVFSYVGYATEEAEVGNRAVINVSLRTATALDEVVVVGYGSESVKKLATSVSTVKAAQINDQPIANIADAFTGNVSGVLVEQSSGRPGDVPVVRIRGYGSINAGSEPLYIIDGMIVPIEDFRFLNPKSVESISILKDAAAGAIYGSRAGNGVIIVTTKSGKGKPKFSYNSTVGLNYVEKKIPVLSGPEYIEYAKKAYAASGQEAPVFSSNVANTNWQDEIFRTGLFQNHQITANGSSESIRYNLSFNYMGNKGTILTLNEDQYASNGMFDIKLNNKLNVGLNYSAAIVKTRTNSKLGGAAHGNGGILEDAIVQYPIIPVYMENGDYGQVNSENWGTPVVYGGYGNPVAALLEIDDRYHKFSGLGKGFINYEPIAGLNLNASFMGRFTTNMRTYMESPYLSANGHSREANFSNPFFESMSAGQYNQFTGQYIIEGFAEYKKAFDLHNLSVIAGTSIQYSGQRGTSADARENDRGANAEDPLPAFDNYFRPSIFGANDVGGGGAFSETTFTSVFGRVNYDYDDKYIFMASLRRDGSSKFAPGSRYGIFPAASAAWRVSEESFMQGQRFFDDLKLRLSYGISGNEQISNYLWQGAVSYGGQYLFGPSDGSSGITMTAYPASIENPNLKWETNEQYNVGLDFSILDNRVGLVADYYIRNTRDMLLWRPLPSENGISGSIMDNIGDMTNKGIELALTTTNIRKPNFTWTTNWIFNKVWNKATAIHTTDGVLRMGSGEFDVVWILEGQEMFQLYGYKTLGVFQTEEQLQQYPRPRNAKIGDPIQEDVDGDNEINSNDLQRLGSALPDFTFGFNNTFTYKNFDFNVIVDGSQGAMKYLPLLRNQSWISPTEGNISKLIYDKAGTVYGAANLDYTGNRLTQNDYHFFDASYVRIKSATIGYRLPANLLSRLAISDLRLSFNVQNLYTFTDYPWYNPQANYFSGSAGSAQFGVDFGGAPLSRTYAFGINLTF</sequence>
<evidence type="ECO:0000256" key="7">
    <source>
        <dbReference type="ARBA" id="ARBA00023136"/>
    </source>
</evidence>
<dbReference type="OrthoDB" id="9768177at2"/>
<dbReference type="InterPro" id="IPR012910">
    <property type="entry name" value="Plug_dom"/>
</dbReference>
<evidence type="ECO:0000256" key="8">
    <source>
        <dbReference type="ARBA" id="ARBA00023170"/>
    </source>
</evidence>
<name>A0A1I3IFY1_9SPHI</name>
<feature type="region of interest" description="Disordered" evidence="12">
    <location>
        <begin position="555"/>
        <end position="574"/>
    </location>
</feature>
<keyword evidence="16" id="KW-1185">Reference proteome</keyword>
<evidence type="ECO:0000256" key="5">
    <source>
        <dbReference type="ARBA" id="ARBA00022729"/>
    </source>
</evidence>
<dbReference type="SUPFAM" id="SSF49464">
    <property type="entry name" value="Carboxypeptidase regulatory domain-like"/>
    <property type="match status" value="1"/>
</dbReference>
<dbReference type="Proteomes" id="UP000198670">
    <property type="component" value="Unassembled WGS sequence"/>
</dbReference>
<dbReference type="Pfam" id="PF13715">
    <property type="entry name" value="CarbopepD_reg_2"/>
    <property type="match status" value="1"/>
</dbReference>
<keyword evidence="9 10" id="KW-0998">Cell outer membrane</keyword>
<dbReference type="Gene3D" id="2.40.170.20">
    <property type="entry name" value="TonB-dependent receptor, beta-barrel domain"/>
    <property type="match status" value="1"/>
</dbReference>
<dbReference type="Gene3D" id="2.60.40.1120">
    <property type="entry name" value="Carboxypeptidase-like, regulatory domain"/>
    <property type="match status" value="1"/>
</dbReference>
<evidence type="ECO:0000256" key="11">
    <source>
        <dbReference type="RuleBase" id="RU003357"/>
    </source>
</evidence>
<evidence type="ECO:0000256" key="10">
    <source>
        <dbReference type="PROSITE-ProRule" id="PRU01360"/>
    </source>
</evidence>
<evidence type="ECO:0000313" key="15">
    <source>
        <dbReference type="EMBL" id="SFI46831.1"/>
    </source>
</evidence>
<evidence type="ECO:0000256" key="3">
    <source>
        <dbReference type="ARBA" id="ARBA00022452"/>
    </source>
</evidence>